<dbReference type="RefSeq" id="WP_094075434.1">
    <property type="nucleotide sequence ID" value="NZ_NBYO01000001.1"/>
</dbReference>
<dbReference type="PROSITE" id="PS51257">
    <property type="entry name" value="PROKAR_LIPOPROTEIN"/>
    <property type="match status" value="1"/>
</dbReference>
<evidence type="ECO:0000313" key="3">
    <source>
        <dbReference type="Proteomes" id="UP000215405"/>
    </source>
</evidence>
<dbReference type="AlphaFoldDB" id="A0A231UZR8"/>
<keyword evidence="1" id="KW-0732">Signal</keyword>
<protein>
    <recommendedName>
        <fullName evidence="4">Lipoprotein</fullName>
    </recommendedName>
</protein>
<feature type="chain" id="PRO_5013099210" description="Lipoprotein" evidence="1">
    <location>
        <begin position="20"/>
        <end position="135"/>
    </location>
</feature>
<keyword evidence="3" id="KW-1185">Reference proteome</keyword>
<sequence>MLRHIATIVSFAIPLGFLAGCQTTPPDVKTEISKSVPSDYREQTALYFRRHLKDPYSVRDAEISGPTSAFAGILYGGTVPAVCVRLNAKNAYGAYMGITTYAIGFKDGKVSGAVQVVFDTCRKEQYEPYRELMTG</sequence>
<gene>
    <name evidence="2" type="ORF">B7H23_00295</name>
</gene>
<evidence type="ECO:0000256" key="1">
    <source>
        <dbReference type="SAM" id="SignalP"/>
    </source>
</evidence>
<organism evidence="2 3">
    <name type="scientific">Notoacmeibacter marinus</name>
    <dbReference type="NCBI Taxonomy" id="1876515"/>
    <lineage>
        <taxon>Bacteria</taxon>
        <taxon>Pseudomonadati</taxon>
        <taxon>Pseudomonadota</taxon>
        <taxon>Alphaproteobacteria</taxon>
        <taxon>Hyphomicrobiales</taxon>
        <taxon>Notoacmeibacteraceae</taxon>
        <taxon>Notoacmeibacter</taxon>
    </lineage>
</organism>
<dbReference type="Proteomes" id="UP000215405">
    <property type="component" value="Unassembled WGS sequence"/>
</dbReference>
<feature type="signal peptide" evidence="1">
    <location>
        <begin position="1"/>
        <end position="19"/>
    </location>
</feature>
<accession>A0A231UZR8</accession>
<dbReference type="EMBL" id="NBYO01000001">
    <property type="protein sequence ID" value="OXT01463.1"/>
    <property type="molecule type" value="Genomic_DNA"/>
</dbReference>
<name>A0A231UZR8_9HYPH</name>
<comment type="caution">
    <text evidence="2">The sequence shown here is derived from an EMBL/GenBank/DDBJ whole genome shotgun (WGS) entry which is preliminary data.</text>
</comment>
<evidence type="ECO:0000313" key="2">
    <source>
        <dbReference type="EMBL" id="OXT01463.1"/>
    </source>
</evidence>
<evidence type="ECO:0008006" key="4">
    <source>
        <dbReference type="Google" id="ProtNLM"/>
    </source>
</evidence>
<reference evidence="3" key="1">
    <citation type="journal article" date="2017" name="Int. J. Syst. Evol. Microbiol.">
        <title>Notoacmeibacter marinus gen. nov., sp. nov., isolated from the gut of a limpet and proposal of Notoacmeibacteraceae fam. nov. in the order Rhizobiales of the class Alphaproteobacteria.</title>
        <authorList>
            <person name="Huang Z."/>
            <person name="Guo F."/>
            <person name="Lai Q."/>
        </authorList>
    </citation>
    <scope>NUCLEOTIDE SEQUENCE [LARGE SCALE GENOMIC DNA]</scope>
    <source>
        <strain evidence="3">XMTR2A4</strain>
    </source>
</reference>
<proteinExistence type="predicted"/>